<dbReference type="InterPro" id="IPR045449">
    <property type="entry name" value="VMAP-M4"/>
</dbReference>
<feature type="domain" description="Effector-associated" evidence="1">
    <location>
        <begin position="2"/>
        <end position="67"/>
    </location>
</feature>
<dbReference type="Proteomes" id="UP000078551">
    <property type="component" value="Plasmid pRphaN671d"/>
</dbReference>
<evidence type="ECO:0000313" key="4">
    <source>
        <dbReference type="EMBL" id="ANL87879.1"/>
    </source>
</evidence>
<dbReference type="Pfam" id="PF20028">
    <property type="entry name" value="VMAP-C"/>
    <property type="match status" value="1"/>
</dbReference>
<dbReference type="Pfam" id="PF19966">
    <property type="entry name" value="VMAP-M4"/>
    <property type="match status" value="1"/>
</dbReference>
<proteinExistence type="predicted"/>
<name>A0ABN4QVM3_9HYPH</name>
<dbReference type="InterPro" id="IPR045450">
    <property type="entry name" value="VMAP_C"/>
</dbReference>
<accession>A0ABN4QVM3</accession>
<dbReference type="EMBL" id="CP013572">
    <property type="protein sequence ID" value="ANL87879.1"/>
    <property type="molecule type" value="Genomic_DNA"/>
</dbReference>
<feature type="domain" description="vWA-MoxR associated protein C-terminal" evidence="3">
    <location>
        <begin position="232"/>
        <end position="477"/>
    </location>
</feature>
<keyword evidence="5" id="KW-1185">Reference proteome</keyword>
<feature type="domain" description="vWA-MoxR associated protein middle region 4" evidence="2">
    <location>
        <begin position="109"/>
        <end position="208"/>
    </location>
</feature>
<organism evidence="4 5">
    <name type="scientific">Rhizobium phaseoli</name>
    <dbReference type="NCBI Taxonomy" id="396"/>
    <lineage>
        <taxon>Bacteria</taxon>
        <taxon>Pseudomonadati</taxon>
        <taxon>Pseudomonadota</taxon>
        <taxon>Alphaproteobacteria</taxon>
        <taxon>Hyphomicrobiales</taxon>
        <taxon>Rhizobiaceae</taxon>
        <taxon>Rhizobium/Agrobacterium group</taxon>
        <taxon>Rhizobium</taxon>
    </lineage>
</organism>
<evidence type="ECO:0000259" key="1">
    <source>
        <dbReference type="Pfam" id="PF19957"/>
    </source>
</evidence>
<protein>
    <submittedName>
        <fullName evidence="4">Uncharacterized protein</fullName>
    </submittedName>
</protein>
<evidence type="ECO:0000259" key="3">
    <source>
        <dbReference type="Pfam" id="PF20028"/>
    </source>
</evidence>
<evidence type="ECO:0000313" key="5">
    <source>
        <dbReference type="Proteomes" id="UP000078551"/>
    </source>
</evidence>
<dbReference type="InterPro" id="IPR045432">
    <property type="entry name" value="EAD5"/>
</dbReference>
<keyword evidence="4" id="KW-0614">Plasmid</keyword>
<geneLocation type="plasmid" evidence="4 5">
    <name>pRphaN671d</name>
</geneLocation>
<evidence type="ECO:0000259" key="2">
    <source>
        <dbReference type="Pfam" id="PF19966"/>
    </source>
</evidence>
<reference evidence="4 5" key="1">
    <citation type="submission" date="2015-11" db="EMBL/GenBank/DDBJ databases">
        <title>The limits of bacterial species coexistence and the symbiotic plasmid transference in sympatric Rhizobium populations.</title>
        <authorList>
            <person name="Perez-Carrascal O.M."/>
            <person name="VanInsberghe D."/>
            <person name="Juarez S."/>
            <person name="Polz M.F."/>
            <person name="Vinuesa P."/>
            <person name="Gonzalez V."/>
        </authorList>
    </citation>
    <scope>NUCLEOTIDE SEQUENCE [LARGE SCALE GENOMIC DNA]</scope>
    <source>
        <strain evidence="4 5">N771</strain>
        <plasmid evidence="4 5">pRphaN671d</plasmid>
    </source>
</reference>
<sequence>MLMAGVPDEYLSNLEKNDVPGDQLHLDLLAMNLTTEPLVEGTVPLEQWLKNAAFKTGLFPKRKKFFSGFAEKVDRIVRGGVVAEDPFPEKETPSDSTPASILTPLAASLLVLLKKMAVGNARLHRIYVRSLPNPMRELGNVSIERWLEDLVDSRRRTESFPSPLIEFAERLARELKDEKLKNWVCDATCDALNERASLYNALEAEALANLPKAALFLEFGDTKTDGTTELSWWIHAPDPDLCSTRDVVVVNGDLSIQVARLLPSILAQAEEKVGHRFDLIVSLVVPDRLLSSDLESVIIKPELDGLVADPMPLNGLYPVTLHWSRRAKSKAGGAGGPINSWRKALTTLIPRMEAGGSAMAEWLEKSDCDDGYQRFVEVTDRLLVAHGTAVWVGLGHLEMNINRAAAEIVGCLKAGVPCFFWLSQSPTPAVEADIRGHLYDMFKALKASDAPLRIGKLRKAAKNDDLVSSIHIVWDMPDHLPAAQMLESPI</sequence>
<dbReference type="Pfam" id="PF19957">
    <property type="entry name" value="EAD5"/>
    <property type="match status" value="1"/>
</dbReference>
<gene>
    <name evidence="4" type="ORF">AMC81_PD00022</name>
</gene>